<sequence>MNVYITKMNGAPWNPLQYRQWMTAEIAHGLSCREMGIFCYNGNAESEESLRIRLDGIVAGLSWGVDVVVCQLPTGNGQRFERELLNRLKVYQIRIIIFIENSEELVRESEQVRVSEWIGLYNQAEVLIIPSLAMRQFLLDNGIRKDMKFVIREMWDYTMEWNCSPSPQFPREIHFTGGGGIDGINNWNYTVPLKLYADSGVQGQNVHIRSGGTQRELVSGISEGGFGLVWPQNENARKGMEYDTSFDLARYLAAGIPVIVPAGILNQILIEKNHLGLVVESLNEAVTAVEAMEESEYQGYIQSVRRFAPALRNGYYTKKCLVDAVMAICRKDAGEIDAPARIIDSGERNFTYTVLKESYGGNLALSWSYRGKADGFLIYDTLGKLVYETRNINQHYFLIEGYSKEGGFAVKAYMDTLKGKLVVAESTSAYLYEGKCGQVKVSMIIPVYNAEDYVARCIDNVLAQSFPDLEIIVVDDGSTDHTPDIIDWYAGQYLNVIAIHQENGGPAVARNTGIKQAIGEYIGFMDCDDMIRPEMAAELYRSMKKNDCDIAITSVYRIEDSGYKEYVQYPMEEDVAIPVDDFLWMHFSKGLIFSVMVWNKLYRTSLVKERLFPELFIGEDGAWTPYILSYADKICYLNSRLYEYDRSIREKTLETQWQEHSNGERFNLYKRMVTFYLENGNPMRRGFLMELAKYNLMGWKRIYAYDEYEKLWEQMKEKYQ</sequence>
<dbReference type="PANTHER" id="PTHR22916:SF3">
    <property type="entry name" value="UDP-GLCNAC:BETAGAL BETA-1,3-N-ACETYLGLUCOSAMINYLTRANSFERASE-LIKE PROTEIN 1"/>
    <property type="match status" value="1"/>
</dbReference>
<dbReference type="InterPro" id="IPR058591">
    <property type="entry name" value="Gtf3_N"/>
</dbReference>
<evidence type="ECO:0000259" key="4">
    <source>
        <dbReference type="Pfam" id="PF26337"/>
    </source>
</evidence>
<dbReference type="RefSeq" id="WP_125128151.1">
    <property type="nucleotide sequence ID" value="NZ_RHJS01000002.1"/>
</dbReference>
<dbReference type="EMBL" id="RHJS01000002">
    <property type="protein sequence ID" value="RRK32703.1"/>
    <property type="molecule type" value="Genomic_DNA"/>
</dbReference>
<dbReference type="InterPro" id="IPR058592">
    <property type="entry name" value="Gtf3_C"/>
</dbReference>
<evidence type="ECO:0000259" key="2">
    <source>
        <dbReference type="Pfam" id="PF00535"/>
    </source>
</evidence>
<dbReference type="Proteomes" id="UP000274920">
    <property type="component" value="Unassembled WGS sequence"/>
</dbReference>
<dbReference type="Gene3D" id="3.90.550.10">
    <property type="entry name" value="Spore Coat Polysaccharide Biosynthesis Protein SpsA, Chain A"/>
    <property type="match status" value="1"/>
</dbReference>
<keyword evidence="6" id="KW-1185">Reference proteome</keyword>
<organism evidence="5 6">
    <name type="scientific">Schaedlerella arabinosiphila</name>
    <dbReference type="NCBI Taxonomy" id="2044587"/>
    <lineage>
        <taxon>Bacteria</taxon>
        <taxon>Bacillati</taxon>
        <taxon>Bacillota</taxon>
        <taxon>Clostridia</taxon>
        <taxon>Lachnospirales</taxon>
        <taxon>Lachnospiraceae</taxon>
        <taxon>Schaedlerella</taxon>
    </lineage>
</organism>
<evidence type="ECO:0000259" key="3">
    <source>
        <dbReference type="Pfam" id="PF26334"/>
    </source>
</evidence>
<dbReference type="Gene3D" id="3.40.50.2000">
    <property type="entry name" value="Glycogen Phosphorylase B"/>
    <property type="match status" value="2"/>
</dbReference>
<dbReference type="Pfam" id="PF26334">
    <property type="entry name" value="Gtf3_N"/>
    <property type="match status" value="1"/>
</dbReference>
<dbReference type="GO" id="GO:0016758">
    <property type="term" value="F:hexosyltransferase activity"/>
    <property type="evidence" value="ECO:0007669"/>
    <property type="project" value="UniProtKB-ARBA"/>
</dbReference>
<name>A0A426DJ97_9FIRM</name>
<dbReference type="Pfam" id="PF26337">
    <property type="entry name" value="Gtf3_C"/>
    <property type="match status" value="1"/>
</dbReference>
<dbReference type="Pfam" id="PF00535">
    <property type="entry name" value="Glycos_transf_2"/>
    <property type="match status" value="1"/>
</dbReference>
<comment type="caution">
    <text evidence="5">The sequence shown here is derived from an EMBL/GenBank/DDBJ whole genome shotgun (WGS) entry which is preliminary data.</text>
</comment>
<feature type="domain" description="Glucosyltransferase 3-like C-terminal" evidence="4">
    <location>
        <begin position="180"/>
        <end position="324"/>
    </location>
</feature>
<dbReference type="CDD" id="cd00761">
    <property type="entry name" value="Glyco_tranf_GTA_type"/>
    <property type="match status" value="1"/>
</dbReference>
<evidence type="ECO:0000313" key="5">
    <source>
        <dbReference type="EMBL" id="RRK32703.1"/>
    </source>
</evidence>
<dbReference type="PANTHER" id="PTHR22916">
    <property type="entry name" value="GLYCOSYLTRANSFERASE"/>
    <property type="match status" value="1"/>
</dbReference>
<feature type="domain" description="Glycosyltransferase 2-like" evidence="2">
    <location>
        <begin position="442"/>
        <end position="608"/>
    </location>
</feature>
<protein>
    <submittedName>
        <fullName evidence="5">Glycosyltransferase</fullName>
    </submittedName>
</protein>
<reference evidence="5" key="1">
    <citation type="submission" date="2018-10" db="EMBL/GenBank/DDBJ databases">
        <title>Schaedlerella arabinophila gen. nov. sp. nov., isolated from the mouse intestinal tract and comparative analysis with the genome of the closely related altered Schaedler flora strain ASF502.</title>
        <authorList>
            <person name="Miyake S."/>
            <person name="Soh M."/>
            <person name="Seedorf H."/>
        </authorList>
    </citation>
    <scope>NUCLEOTIDE SEQUENCE [LARGE SCALE GENOMIC DNA]</scope>
    <source>
        <strain evidence="5">DSM 106076</strain>
    </source>
</reference>
<dbReference type="SUPFAM" id="SSF53448">
    <property type="entry name" value="Nucleotide-diphospho-sugar transferases"/>
    <property type="match status" value="1"/>
</dbReference>
<dbReference type="AlphaFoldDB" id="A0A426DJ97"/>
<proteinExistence type="predicted"/>
<evidence type="ECO:0000256" key="1">
    <source>
        <dbReference type="ARBA" id="ARBA00022679"/>
    </source>
</evidence>
<evidence type="ECO:0000313" key="6">
    <source>
        <dbReference type="Proteomes" id="UP000274920"/>
    </source>
</evidence>
<dbReference type="InterPro" id="IPR001173">
    <property type="entry name" value="Glyco_trans_2-like"/>
</dbReference>
<dbReference type="InterPro" id="IPR029044">
    <property type="entry name" value="Nucleotide-diphossugar_trans"/>
</dbReference>
<keyword evidence="1 5" id="KW-0808">Transferase</keyword>
<gene>
    <name evidence="5" type="ORF">EBB54_16070</name>
</gene>
<feature type="domain" description="Glucosyltransferase 3-like N-terminal" evidence="3">
    <location>
        <begin position="2"/>
        <end position="154"/>
    </location>
</feature>
<accession>A0A426DJ97</accession>